<dbReference type="AlphaFoldDB" id="A0A2H0VCN9"/>
<evidence type="ECO:0008006" key="3">
    <source>
        <dbReference type="Google" id="ProtNLM"/>
    </source>
</evidence>
<organism evidence="1 2">
    <name type="scientific">Candidatus Doudnabacteria bacterium CG10_big_fil_rev_8_21_14_0_10_41_10</name>
    <dbReference type="NCBI Taxonomy" id="1974551"/>
    <lineage>
        <taxon>Bacteria</taxon>
        <taxon>Candidatus Doudnaibacteriota</taxon>
    </lineage>
</organism>
<dbReference type="EMBL" id="PFAJ01000057">
    <property type="protein sequence ID" value="PIR96877.1"/>
    <property type="molecule type" value="Genomic_DNA"/>
</dbReference>
<protein>
    <recommendedName>
        <fullName evidence="3">Transposase</fullName>
    </recommendedName>
</protein>
<gene>
    <name evidence="1" type="ORF">COT91_04415</name>
</gene>
<comment type="caution">
    <text evidence="1">The sequence shown here is derived from an EMBL/GenBank/DDBJ whole genome shotgun (WGS) entry which is preliminary data.</text>
</comment>
<reference evidence="2" key="1">
    <citation type="submission" date="2017-09" db="EMBL/GenBank/DDBJ databases">
        <title>Depth-based differentiation of microbial function through sediment-hosted aquifers and enrichment of novel symbionts in the deep terrestrial subsurface.</title>
        <authorList>
            <person name="Probst A.J."/>
            <person name="Ladd B."/>
            <person name="Jarett J.K."/>
            <person name="Geller-Mcgrath D.E."/>
            <person name="Sieber C.M.K."/>
            <person name="Emerson J.B."/>
            <person name="Anantharaman K."/>
            <person name="Thomas B.C."/>
            <person name="Malmstrom R."/>
            <person name="Stieglmeier M."/>
            <person name="Klingl A."/>
            <person name="Woyke T."/>
            <person name="Ryan C.M."/>
            <person name="Banfield J.F."/>
        </authorList>
    </citation>
    <scope>NUCLEOTIDE SEQUENCE [LARGE SCALE GENOMIC DNA]</scope>
</reference>
<accession>A0A2H0VCN9</accession>
<name>A0A2H0VCN9_9BACT</name>
<sequence>MADKHQRSEKWIRQQLDKSQPKGFYLHPRPVIGIADVTFWSREYGVLVVRAADLKQNLCWLEVKTETAAAYQEARDILEDLGFTFQAIVLDGKPGIKEVFSGVPIQHCQFHQIKTINHYLTRRPKLQPAKELRTIVLALTEVTEEYFTILLNQWHEKWKEFLKERTTDPITKKWFYTHKRIRSAFRSLNTNLPYLFTYQKYPELNIPNTTNSLDGSFGQLKKLLNVHNGLRQQRRWKLIQEILRK</sequence>
<evidence type="ECO:0000313" key="2">
    <source>
        <dbReference type="Proteomes" id="UP000230557"/>
    </source>
</evidence>
<dbReference type="Proteomes" id="UP000230557">
    <property type="component" value="Unassembled WGS sequence"/>
</dbReference>
<evidence type="ECO:0000313" key="1">
    <source>
        <dbReference type="EMBL" id="PIR96877.1"/>
    </source>
</evidence>
<proteinExistence type="predicted"/>